<evidence type="ECO:0000256" key="2">
    <source>
        <dbReference type="ARBA" id="ARBA00008889"/>
    </source>
</evidence>
<evidence type="ECO:0000256" key="3">
    <source>
        <dbReference type="ARBA" id="ARBA00022490"/>
    </source>
</evidence>
<keyword evidence="3 5" id="KW-0963">Cytoplasm</keyword>
<dbReference type="GO" id="GO:0000027">
    <property type="term" value="P:ribosomal large subunit assembly"/>
    <property type="evidence" value="ECO:0007669"/>
    <property type="project" value="InterPro"/>
</dbReference>
<dbReference type="GO" id="GO:0005840">
    <property type="term" value="C:ribosome"/>
    <property type="evidence" value="ECO:0007669"/>
    <property type="project" value="UniProtKB-KW"/>
</dbReference>
<dbReference type="GO" id="GO:0005730">
    <property type="term" value="C:nucleolus"/>
    <property type="evidence" value="ECO:0007669"/>
    <property type="project" value="UniProtKB-SubCell"/>
</dbReference>
<dbReference type="InterPro" id="IPR051742">
    <property type="entry name" value="Ribosome_Assembly_uL10"/>
</dbReference>
<evidence type="ECO:0000256" key="4">
    <source>
        <dbReference type="ARBA" id="ARBA00023242"/>
    </source>
</evidence>
<dbReference type="PANTHER" id="PTHR45841:SF1">
    <property type="entry name" value="MRNA TURNOVER PROTEIN 4 HOMOLOG"/>
    <property type="match status" value="1"/>
</dbReference>
<evidence type="ECO:0000313" key="7">
    <source>
        <dbReference type="EMBL" id="UVC49561.1"/>
    </source>
</evidence>
<dbReference type="InterPro" id="IPR033867">
    <property type="entry name" value="Mrt4"/>
</dbReference>
<dbReference type="GO" id="GO:0030687">
    <property type="term" value="C:preribosome, large subunit precursor"/>
    <property type="evidence" value="ECO:0007669"/>
    <property type="project" value="TreeGrafter"/>
</dbReference>
<dbReference type="Proteomes" id="UP000244811">
    <property type="component" value="Chromosome 1"/>
</dbReference>
<keyword evidence="5" id="KW-0690">Ribosome biogenesis</keyword>
<accession>A0A976XJ15</accession>
<comment type="function">
    <text evidence="1 5">Component of the ribosome assembly machinery. Nuclear paralog of the ribosomal protein P0, it binds pre-60S subunits at an early stage of assembly in the nucleolus, and is replaced by P0 in cytoplasmic pre-60S subunits and mature 80S ribosomes.</text>
</comment>
<evidence type="ECO:0000313" key="8">
    <source>
        <dbReference type="Proteomes" id="UP000244811"/>
    </source>
</evidence>
<evidence type="ECO:0000256" key="5">
    <source>
        <dbReference type="RuleBase" id="RU364039"/>
    </source>
</evidence>
<dbReference type="InterPro" id="IPR040637">
    <property type="entry name" value="Ribosomal_uL10-like_insert"/>
</dbReference>
<dbReference type="InterPro" id="IPR043141">
    <property type="entry name" value="Ribosomal_uL10-like_sf"/>
</dbReference>
<name>A0A976XJ15_THEOR</name>
<gene>
    <name evidence="7" type="ORF">MACK_003399</name>
</gene>
<proteinExistence type="inferred from homology"/>
<dbReference type="Gene3D" id="3.30.70.1730">
    <property type="match status" value="1"/>
</dbReference>
<dbReference type="Gene3D" id="3.90.105.20">
    <property type="match status" value="1"/>
</dbReference>
<dbReference type="AlphaFoldDB" id="A0A976XJ15"/>
<dbReference type="Pfam" id="PF17777">
    <property type="entry name" value="RL10P_insert"/>
    <property type="match status" value="1"/>
</dbReference>
<keyword evidence="4 5" id="KW-0539">Nucleus</keyword>
<sequence length="235" mass="26551">MPSSKRKSKTQLTSCKKDSKKKLNLINNIRCTLEHFIGNNKNGSTFVYIIALNDQRNSPLKTLRSILMPGRVFYGKNKVMRIALGTKPEDEIQENLHKISENLFGESAILITSEMPDVVVEKVNGFKVRDFAKCDKFAKETIILKEGGDDFRDIPGSMEPQFRKLGVPTALNMGKIVLMGDFVVCEKDKRLSPNQSQILKLLGIRMSLFSASVKGFWNDGHYKELTPNTHQNESL</sequence>
<dbReference type="CDD" id="cd05796">
    <property type="entry name" value="Ribosomal_P0_like"/>
    <property type="match status" value="1"/>
</dbReference>
<reference evidence="7" key="1">
    <citation type="submission" date="2022-07" db="EMBL/GenBank/DDBJ databases">
        <title>Evaluation of T. orientalis genome assembly methods using nanopore sequencing and analysis of variation between genomes.</title>
        <authorList>
            <person name="Yam J."/>
            <person name="Micallef M.L."/>
            <person name="Liu M."/>
            <person name="Djordjevic S.P."/>
            <person name="Bogema D.R."/>
            <person name="Jenkins C."/>
        </authorList>
    </citation>
    <scope>NUCLEOTIDE SEQUENCE</scope>
    <source>
        <strain evidence="7">Goon Nure</strain>
    </source>
</reference>
<keyword evidence="7" id="KW-0689">Ribosomal protein</keyword>
<dbReference type="EMBL" id="CP056069">
    <property type="protein sequence ID" value="UVC49561.1"/>
    <property type="molecule type" value="Genomic_DNA"/>
</dbReference>
<keyword evidence="7" id="KW-0687">Ribonucleoprotein</keyword>
<dbReference type="InterPro" id="IPR043164">
    <property type="entry name" value="Ribosomal_uL10-like_insert_sf"/>
</dbReference>
<feature type="domain" description="Large ribosomal subunit protein uL10-like insertion" evidence="6">
    <location>
        <begin position="135"/>
        <end position="204"/>
    </location>
</feature>
<dbReference type="GO" id="GO:0000956">
    <property type="term" value="P:nuclear-transcribed mRNA catabolic process"/>
    <property type="evidence" value="ECO:0007669"/>
    <property type="project" value="TreeGrafter"/>
</dbReference>
<dbReference type="PANTHER" id="PTHR45841">
    <property type="entry name" value="MRNA TURNOVER PROTEIN 4 MRTO4"/>
    <property type="match status" value="1"/>
</dbReference>
<dbReference type="GO" id="GO:0003723">
    <property type="term" value="F:RNA binding"/>
    <property type="evidence" value="ECO:0007669"/>
    <property type="project" value="TreeGrafter"/>
</dbReference>
<evidence type="ECO:0000259" key="6">
    <source>
        <dbReference type="Pfam" id="PF17777"/>
    </source>
</evidence>
<dbReference type="GO" id="GO:0005737">
    <property type="term" value="C:cytoplasm"/>
    <property type="evidence" value="ECO:0007669"/>
    <property type="project" value="UniProtKB-SubCell"/>
</dbReference>
<comment type="subcellular location">
    <subcellularLocation>
        <location evidence="5">Cytoplasm</location>
    </subcellularLocation>
    <subcellularLocation>
        <location evidence="5">Nucleus</location>
        <location evidence="5">Nucleolus</location>
    </subcellularLocation>
</comment>
<comment type="subunit">
    <text evidence="5">Associates with the pre-60S ribosomal particle.</text>
</comment>
<dbReference type="SUPFAM" id="SSF160369">
    <property type="entry name" value="Ribosomal protein L10-like"/>
    <property type="match status" value="1"/>
</dbReference>
<comment type="similarity">
    <text evidence="2 5">Belongs to the universal ribosomal protein uL10 family.</text>
</comment>
<evidence type="ECO:0000256" key="1">
    <source>
        <dbReference type="ARBA" id="ARBA00004046"/>
    </source>
</evidence>
<protein>
    <recommendedName>
        <fullName evidence="5">Ribosome assembly factor mrt4</fullName>
    </recommendedName>
</protein>
<dbReference type="InterPro" id="IPR001790">
    <property type="entry name" value="Ribosomal_uL10"/>
</dbReference>
<organism evidence="7 8">
    <name type="scientific">Theileria orientalis</name>
    <dbReference type="NCBI Taxonomy" id="68886"/>
    <lineage>
        <taxon>Eukaryota</taxon>
        <taxon>Sar</taxon>
        <taxon>Alveolata</taxon>
        <taxon>Apicomplexa</taxon>
        <taxon>Aconoidasida</taxon>
        <taxon>Piroplasmida</taxon>
        <taxon>Theileriidae</taxon>
        <taxon>Theileria</taxon>
    </lineage>
</organism>
<dbReference type="GO" id="GO:0006364">
    <property type="term" value="P:rRNA processing"/>
    <property type="evidence" value="ECO:0007669"/>
    <property type="project" value="TreeGrafter"/>
</dbReference>
<dbReference type="Pfam" id="PF00466">
    <property type="entry name" value="Ribosomal_L10"/>
    <property type="match status" value="1"/>
</dbReference>